<gene>
    <name evidence="10" type="ORF">H2200_000832</name>
</gene>
<evidence type="ECO:0000256" key="3">
    <source>
        <dbReference type="ARBA" id="ARBA00022670"/>
    </source>
</evidence>
<evidence type="ECO:0000259" key="9">
    <source>
        <dbReference type="Pfam" id="PF20255"/>
    </source>
</evidence>
<evidence type="ECO:0000256" key="1">
    <source>
        <dbReference type="ARBA" id="ARBA00000707"/>
    </source>
</evidence>
<dbReference type="InterPro" id="IPR022105">
    <property type="entry name" value="DUF3645"/>
</dbReference>
<dbReference type="Pfam" id="PF12359">
    <property type="entry name" value="DUF3645"/>
    <property type="match status" value="1"/>
</dbReference>
<evidence type="ECO:0000259" key="8">
    <source>
        <dbReference type="Pfam" id="PF12359"/>
    </source>
</evidence>
<keyword evidence="5" id="KW-0378">Hydrolase</keyword>
<protein>
    <recommendedName>
        <fullName evidence="2">ubiquitinyl hydrolase 1</fullName>
        <ecNumber evidence="2">3.4.19.12</ecNumber>
    </recommendedName>
</protein>
<dbReference type="Pfam" id="PF12340">
    <property type="entry name" value="DUF3638"/>
    <property type="match status" value="1"/>
</dbReference>
<evidence type="ECO:0000259" key="7">
    <source>
        <dbReference type="Pfam" id="PF12340"/>
    </source>
</evidence>
<dbReference type="EC" id="3.4.19.12" evidence="2"/>
<dbReference type="GO" id="GO:0004843">
    <property type="term" value="F:cysteine-type deubiquitinase activity"/>
    <property type="evidence" value="ECO:0007669"/>
    <property type="project" value="UniProtKB-EC"/>
</dbReference>
<comment type="catalytic activity">
    <reaction evidence="1">
        <text>Thiol-dependent hydrolysis of ester, thioester, amide, peptide and isopeptide bonds formed by the C-terminal Gly of ubiquitin (a 76-residue protein attached to proteins as an intracellular targeting signal).</text>
        <dbReference type="EC" id="3.4.19.12"/>
    </reaction>
</comment>
<feature type="domain" description="DUF3645" evidence="8">
    <location>
        <begin position="2343"/>
        <end position="2375"/>
    </location>
</feature>
<evidence type="ECO:0000313" key="10">
    <source>
        <dbReference type="EMBL" id="KAJ9617111.1"/>
    </source>
</evidence>
<feature type="domain" description="DUF3638" evidence="7">
    <location>
        <begin position="2005"/>
        <end position="2225"/>
    </location>
</feature>
<evidence type="ECO:0000313" key="11">
    <source>
        <dbReference type="Proteomes" id="UP001172673"/>
    </source>
</evidence>
<dbReference type="GO" id="GO:0006508">
    <property type="term" value="P:proteolysis"/>
    <property type="evidence" value="ECO:0007669"/>
    <property type="project" value="UniProtKB-KW"/>
</dbReference>
<dbReference type="InterPro" id="IPR022099">
    <property type="entry name" value="DUF3638"/>
</dbReference>
<dbReference type="Pfam" id="PF20255">
    <property type="entry name" value="DUF6606"/>
    <property type="match status" value="1"/>
</dbReference>
<accession>A0AA39CRD7</accession>
<proteinExistence type="predicted"/>
<keyword evidence="11" id="KW-1185">Reference proteome</keyword>
<feature type="domain" description="DUF6606" evidence="9">
    <location>
        <begin position="9"/>
        <end position="274"/>
    </location>
</feature>
<dbReference type="SUPFAM" id="SSF52540">
    <property type="entry name" value="P-loop containing nucleoside triphosphate hydrolases"/>
    <property type="match status" value="1"/>
</dbReference>
<dbReference type="Proteomes" id="UP001172673">
    <property type="component" value="Unassembled WGS sequence"/>
</dbReference>
<dbReference type="EMBL" id="JAPDRK010000001">
    <property type="protein sequence ID" value="KAJ9617111.1"/>
    <property type="molecule type" value="Genomic_DNA"/>
</dbReference>
<name>A0AA39CRD7_9EURO</name>
<dbReference type="PANTHER" id="PTHR13367:SF33">
    <property type="entry name" value="P-LOOP CONTAINING NUCLEOSIDE TRIPHOSPHATE HYDROLASE PROTEIN"/>
    <property type="match status" value="1"/>
</dbReference>
<keyword evidence="6" id="KW-0788">Thiol protease</keyword>
<comment type="caution">
    <text evidence="10">The sequence shown here is derived from an EMBL/GenBank/DDBJ whole genome shotgun (WGS) entry which is preliminary data.</text>
</comment>
<dbReference type="InterPro" id="IPR046541">
    <property type="entry name" value="DUF6606"/>
</dbReference>
<evidence type="ECO:0000256" key="4">
    <source>
        <dbReference type="ARBA" id="ARBA00022786"/>
    </source>
</evidence>
<evidence type="ECO:0000256" key="5">
    <source>
        <dbReference type="ARBA" id="ARBA00022801"/>
    </source>
</evidence>
<keyword evidence="3" id="KW-0645">Protease</keyword>
<evidence type="ECO:0000256" key="2">
    <source>
        <dbReference type="ARBA" id="ARBA00012759"/>
    </source>
</evidence>
<organism evidence="10 11">
    <name type="scientific">Cladophialophora chaetospira</name>
    <dbReference type="NCBI Taxonomy" id="386627"/>
    <lineage>
        <taxon>Eukaryota</taxon>
        <taxon>Fungi</taxon>
        <taxon>Dikarya</taxon>
        <taxon>Ascomycota</taxon>
        <taxon>Pezizomycotina</taxon>
        <taxon>Eurotiomycetes</taxon>
        <taxon>Chaetothyriomycetidae</taxon>
        <taxon>Chaetothyriales</taxon>
        <taxon>Herpotrichiellaceae</taxon>
        <taxon>Cladophialophora</taxon>
    </lineage>
</organism>
<dbReference type="PANTHER" id="PTHR13367">
    <property type="entry name" value="UBIQUITIN THIOESTERASE"/>
    <property type="match status" value="1"/>
</dbReference>
<dbReference type="InterPro" id="IPR027417">
    <property type="entry name" value="P-loop_NTPase"/>
</dbReference>
<evidence type="ECO:0000256" key="6">
    <source>
        <dbReference type="ARBA" id="ARBA00022807"/>
    </source>
</evidence>
<reference evidence="10" key="1">
    <citation type="submission" date="2022-10" db="EMBL/GenBank/DDBJ databases">
        <title>Culturing micro-colonial fungi from biological soil crusts in the Mojave desert and describing Neophaeococcomyces mojavensis, and introducing the new genera and species Taxawa tesnikishii.</title>
        <authorList>
            <person name="Kurbessoian T."/>
            <person name="Stajich J.E."/>
        </authorList>
    </citation>
    <scope>NUCLEOTIDE SEQUENCE</scope>
    <source>
        <strain evidence="10">TK_41</strain>
    </source>
</reference>
<keyword evidence="4" id="KW-0833">Ubl conjugation pathway</keyword>
<dbReference type="InterPro" id="IPR051346">
    <property type="entry name" value="OTU_Deubiquitinase"/>
</dbReference>
<sequence>MRTQDAVFLFEHLFLPPKLPQTDHNEKGADALLNEIANAAQEFAGSFSYATDERRFWQGIARSVSKWVDLYAEGNPCSSTIISSLKKLPDNDVLLFYVKAQNAAIVLRTTSAGAIFECFEVLPKNEAVLNAKDAVLRQFPARAVLLPIDELSDAFAEELGNAIHDLSIETLDLAMEKVHTENHDIAESRQPVHPKAVTEWLFGVLSSRGQPTSSPVIRKRTHDDVLQISGKPWRRSGVWLCARVALQLALQNAAFADKKQAHYKNFMMFLLARVAAGIQKPETSSDVLHVLHAKLARRNAKLGASTFDFVQDFTNDVLERINNIMRSKWSRAVERDKVHIERVPLKAVTNELALKNSQPYLVRIWKGVNERSTYSAPPFVPLCHDRVVLPKESLPKPVIFDNAGEMLSCLVEFEAWVGDELGNWSSSTNRDDSNCRALATLMQKYHAVAKQLYDGSPERMSKMLLTLALLWKALGIIATRLQPLLFDYPPEIPSKMFSPLLLNKKSELQRLSEIEFHIKSRENRCKSQHPSAFSDPSPNSFAVNFYDKSSHMAKLRKRITTDANSQRTAKLAELKRKKERYTSLMNRSNRAKCPMWTPFSWENGVKMAHKPRHEKPKYARCARCTLKEDAAGLTITKHEWPLPEEEVLCRSVVFELGGPEAFFAWRDGTFFLLHNIARTNAFDRQLIRHAVLSLPSLKIHVQKEERNITLASSVKGISGSHYIDTLLQANPNSLLIKNSLRLKMSDISTNIWTADQTAVPSLYPYCISMLSPTLQSLSQEVNSDSHNQNQIIARRSECPPEMGPHEHVLFGSLRSGERLQLFNVLGALMSTEIDLNSPAALSLVVNAIGQVGTPGKASQHYLRESQIVFLSNHFCQTLLDALEDAFARIQGNCKMVGSAAVLLAIALKVLSLSLFPEIAQRCMDLVLRIRDCGLAWIRQLTELYDKKKSDQDASTAIKDLSQQILNCCILTRRTYFHDENAMQTIFANPDALADYVEASIHLHTHRDSAVEEKHLQIENELLNDAYIARRQAPHVENALRRFPDALSQGIGRFWPSATFSRSWSNVHDGDPSWMQNHVGNKIVHYNLITGTLLVSGRAISRLPTPYSAGPLYHSIFGDLEVDVAAADIDSMEYMSKNLFCGHRVYFGLRGGILTIRCCKDGETFEALLKDQFIGDLPRWIIQNNTPWLSVSDGRVIFRPNERPWSSEPSDWTLFPAIHSRRTSHMSSDGKCLIDVGSTVGRIICNTLAPLERPEDVIITLSKNKSVNIKLPRYHLSFYVNEIGEIMCKELSAVVDRDQAIGSLLGLESRLVLQVRGKSSSSNVRTVLVPNGDVKVFPSAPHVRVHVNLHGDEDSRTFSQLRIDDRLGTLVASDLEAHFYKIYLHAITSLPQGDSLTGRSGTDEALLGLSDLVCYTCIPLSPRSQHLLYLIAGLSPVRQFYPVHLRMMQSASFNETLPVLSQRDVFFGTVDKIVRHNLKASCFFNAEVSLPSYDGDLALLDRSDHRTSKLYSSGRVAGSARDVDDKDYSSRDREVSRNLKASADIILLIQAWPSAFDVEPCLRDMVMQWKEVTGFEDEFTYCSLSSLLGEDFRTIFPSLMALCRSANPSKEVLTIVLSLLAFGNPELVPKLKAVLAFAISPTLKVLPSPDYGCYDLGEGYGIKDSEILALVSQCVVEFEIDTTSSESEVEEEDQTANEKEILQQQVKSEAQLILNAVKTSWPATRAGLPPKQQITHYQFGLLKDLLNGRLAVWHKNLDLLRLFENYDQNLTAFGRQWVAPKMLSTLVESRKTRPRQKWNGIPSLLELMISTPVSTADFGDSEPTRLDQDLSSSIANPENREVMDTDQAQFGWTVLRDITDDLSKDSSLSVRDYGKALEESVEAMKAMTGKSQNKVNVVCEDVLNEKTVQSRKHIQYILTRIRKLLRPNLTSQEALETAGLWPRISQLTLLQLLSPEYRPEVPACWMAILLQFAREITALSRVERIQKYLAAEDTFALNNELVNPAHSAWSTEDRPDWLLLEIQNNFLIRPTQIRVATELLKQENGIVLLGMGEGKTSVILPMFLVIAAQGQKLVRCVVLKPLATEMLRLLSRSMSGLVGRTIFHLPFSRQTPLSRETPRQLKSLYEECRQIGGVLLTLPEHLNSFRLVGSDKLGRETRLLAQELIELQAWLDCNSRDILDESDALLNTKYELVYTSGEANLLSNAPDRWNVALDMLALIQQNATALHTAEPTSLEVYSRGRGHFPHFRVLDDDGAKAVNELVAQAIIEGKLANLPLAHCSDDVLQAIKSFVLDINVEASQFELVSRYFQGSTKLDLLYVARGLIAYQIFAHTLSKRWLVNYGLDRSRTLSSVPYRAKSRPSPSAEFAQPETAIVLTGLSYHYTGLQRSDLRKCLVLLLRLPDPADAYAQWVRKSKVPAKFRTVTAVNLEDVSCVEELHKQLKYNSELIKFFLRHVVYPSEAKEFQFKLSTSAWDLCRNDKVVTVGFSGTNDSHVPIAQKDLPDLKHIAATTLTTLLKPENREYHCASSASGGRLPTKELLELIVNDQPPVSVVIDVGAQMLESNFEIARVWLELRTDKMAIIYFNDDDDKMVLNRDGSTESLASSIFKDELASCLIFLDEFHTRGTDFQMPDNFVAAVLLGPGLLKDNLAQACMRMRKLAFEQRVRFYAPPETDHAIRSLLKDPSEELTSLHVVRYCINESCSALKKQGPLYATRGLLHSRRRLAMARHRTPQGMIVAPDRYLATIRERESRPVSELYRVGPTGRKELPFDPTEEEKFDTVMKDLLAEFERTNVSDCLDSGITEEQEREILHEVQQERELQKPRSVEPALPQVCAALHIHIKDGTPPRKGCPDLVPAFELLLQTRLQAHYNRNGFPCHVAVTRDFTRTVLTVQGLPEDDFLRPVQWILKFKESRTLIIISPHEAQEFLPAIRESKSVSLHTYQARTSRGMPPFDGLTYCTTPESAKPLRFPAQGIAMLNLFAGQLYFSSFRHYKEFCTLTGLYDGERPLPHRRQVADDNFVSPLCRKSNGWKECTFSSSPVSWIKAFIDMRRLGIEWSHTHVGRVLNGQILRREEFEEEDAEFEEDLVDNVAMLTVDERNSEDVEKAV</sequence>